<evidence type="ECO:0000313" key="3">
    <source>
        <dbReference type="Proteomes" id="UP000037696"/>
    </source>
</evidence>
<organism evidence="2 3">
    <name type="scientific">Penicillium nordicum</name>
    <dbReference type="NCBI Taxonomy" id="229535"/>
    <lineage>
        <taxon>Eukaryota</taxon>
        <taxon>Fungi</taxon>
        <taxon>Dikarya</taxon>
        <taxon>Ascomycota</taxon>
        <taxon>Pezizomycotina</taxon>
        <taxon>Eurotiomycetes</taxon>
        <taxon>Eurotiomycetidae</taxon>
        <taxon>Eurotiales</taxon>
        <taxon>Aspergillaceae</taxon>
        <taxon>Penicillium</taxon>
    </lineage>
</organism>
<sequence length="111" mass="13077">MIALPKSFLTGNREAFFGHFLPYFTHTHTHRQGFTLLSSFDLNCYLSAEVPRLDDTTANFYCHFSQLRMYPWILVKFIESKPKYETRFAKPSQRWSPQNLIAHGETKAEEK</sequence>
<evidence type="ECO:0000256" key="1">
    <source>
        <dbReference type="SAM" id="MobiDB-lite"/>
    </source>
</evidence>
<dbReference type="Proteomes" id="UP000037696">
    <property type="component" value="Unassembled WGS sequence"/>
</dbReference>
<proteinExistence type="predicted"/>
<gene>
    <name evidence="2" type="ORF">ACN38_g1246</name>
</gene>
<evidence type="ECO:0000313" key="2">
    <source>
        <dbReference type="EMBL" id="KOS47761.1"/>
    </source>
</evidence>
<name>A0A0M8PGM2_9EURO</name>
<feature type="region of interest" description="Disordered" evidence="1">
    <location>
        <begin position="90"/>
        <end position="111"/>
    </location>
</feature>
<dbReference type="EMBL" id="LHQQ01000012">
    <property type="protein sequence ID" value="KOS47761.1"/>
    <property type="molecule type" value="Genomic_DNA"/>
</dbReference>
<comment type="caution">
    <text evidence="2">The sequence shown here is derived from an EMBL/GenBank/DDBJ whole genome shotgun (WGS) entry which is preliminary data.</text>
</comment>
<accession>A0A0M8PGM2</accession>
<dbReference type="AlphaFoldDB" id="A0A0M8PGM2"/>
<reference evidence="2 3" key="1">
    <citation type="submission" date="2015-08" db="EMBL/GenBank/DDBJ databases">
        <title>Genome sequencing of Penicillium nordicum.</title>
        <authorList>
            <person name="Nguyen H.D."/>
            <person name="Seifert K.A."/>
        </authorList>
    </citation>
    <scope>NUCLEOTIDE SEQUENCE [LARGE SCALE GENOMIC DNA]</scope>
    <source>
        <strain evidence="2 3">DAOMC 185683</strain>
    </source>
</reference>
<keyword evidence="3" id="KW-1185">Reference proteome</keyword>
<protein>
    <submittedName>
        <fullName evidence="2">Uncharacterized protein</fullName>
    </submittedName>
</protein>